<evidence type="ECO:0000259" key="1">
    <source>
        <dbReference type="PROSITE" id="PS50994"/>
    </source>
</evidence>
<keyword evidence="3" id="KW-1185">Reference proteome</keyword>
<dbReference type="PROSITE" id="PS50994">
    <property type="entry name" value="INTEGRASE"/>
    <property type="match status" value="1"/>
</dbReference>
<organism evidence="2 3">
    <name type="scientific">Myroides guanonis</name>
    <dbReference type="NCBI Taxonomy" id="1150112"/>
    <lineage>
        <taxon>Bacteria</taxon>
        <taxon>Pseudomonadati</taxon>
        <taxon>Bacteroidota</taxon>
        <taxon>Flavobacteriia</taxon>
        <taxon>Flavobacteriales</taxon>
        <taxon>Flavobacteriaceae</taxon>
        <taxon>Myroides</taxon>
    </lineage>
</organism>
<proteinExistence type="predicted"/>
<dbReference type="PANTHER" id="PTHR46889:SF5">
    <property type="entry name" value="INTEGRASE PROTEIN"/>
    <property type="match status" value="1"/>
</dbReference>
<reference evidence="3" key="1">
    <citation type="submission" date="2016-10" db="EMBL/GenBank/DDBJ databases">
        <authorList>
            <person name="Varghese N."/>
            <person name="Submissions S."/>
        </authorList>
    </citation>
    <scope>NUCLEOTIDE SEQUENCE [LARGE SCALE GENOMIC DNA]</scope>
    <source>
        <strain evidence="3">DSM 26542</strain>
    </source>
</reference>
<name>A0A1I3TAM6_9FLAO</name>
<dbReference type="SUPFAM" id="SSF53098">
    <property type="entry name" value="Ribonuclease H-like"/>
    <property type="match status" value="1"/>
</dbReference>
<sequence length="93" mass="10741">STTQNGNPLDNAVAERVNGIIKGEFDLNYSNLGYQKTKQILKDNIEAYNSLRPHNSCDNLTPNQAHLEKGFLTKRWKNYYKIKQLKKEDVQQS</sequence>
<dbReference type="Proteomes" id="UP000243887">
    <property type="component" value="Unassembled WGS sequence"/>
</dbReference>
<protein>
    <submittedName>
        <fullName evidence="2">Integrase core domain-containing protein</fullName>
    </submittedName>
</protein>
<dbReference type="EMBL" id="FORU01000013">
    <property type="protein sequence ID" value="SFJ68154.1"/>
    <property type="molecule type" value="Genomic_DNA"/>
</dbReference>
<dbReference type="OrthoDB" id="9815231at2"/>
<dbReference type="GO" id="GO:0015074">
    <property type="term" value="P:DNA integration"/>
    <property type="evidence" value="ECO:0007669"/>
    <property type="project" value="InterPro"/>
</dbReference>
<dbReference type="RefSeq" id="WP_143077762.1">
    <property type="nucleotide sequence ID" value="NZ_FORU01000013.1"/>
</dbReference>
<dbReference type="PANTHER" id="PTHR46889">
    <property type="entry name" value="TRANSPOSASE INSF FOR INSERTION SEQUENCE IS3B-RELATED"/>
    <property type="match status" value="1"/>
</dbReference>
<dbReference type="AlphaFoldDB" id="A0A1I3TAM6"/>
<dbReference type="InterPro" id="IPR050900">
    <property type="entry name" value="Transposase_IS3/IS150/IS904"/>
</dbReference>
<feature type="domain" description="Integrase catalytic" evidence="1">
    <location>
        <begin position="1"/>
        <end position="70"/>
    </location>
</feature>
<accession>A0A1I3TAM6</accession>
<dbReference type="InterPro" id="IPR012337">
    <property type="entry name" value="RNaseH-like_sf"/>
</dbReference>
<dbReference type="GO" id="GO:0003676">
    <property type="term" value="F:nucleic acid binding"/>
    <property type="evidence" value="ECO:0007669"/>
    <property type="project" value="InterPro"/>
</dbReference>
<evidence type="ECO:0000313" key="2">
    <source>
        <dbReference type="EMBL" id="SFJ68154.1"/>
    </source>
</evidence>
<dbReference type="Pfam" id="PF13683">
    <property type="entry name" value="rve_3"/>
    <property type="match status" value="1"/>
</dbReference>
<gene>
    <name evidence="2" type="ORF">SAMN04487893_1131</name>
</gene>
<evidence type="ECO:0000313" key="3">
    <source>
        <dbReference type="Proteomes" id="UP000243887"/>
    </source>
</evidence>
<dbReference type="Gene3D" id="3.30.420.10">
    <property type="entry name" value="Ribonuclease H-like superfamily/Ribonuclease H"/>
    <property type="match status" value="1"/>
</dbReference>
<dbReference type="InterPro" id="IPR036397">
    <property type="entry name" value="RNaseH_sf"/>
</dbReference>
<feature type="non-terminal residue" evidence="2">
    <location>
        <position position="1"/>
    </location>
</feature>
<dbReference type="InterPro" id="IPR001584">
    <property type="entry name" value="Integrase_cat-core"/>
</dbReference>